<dbReference type="AlphaFoldDB" id="D6YWT4"/>
<feature type="region of interest" description="Disordered" evidence="1">
    <location>
        <begin position="1"/>
        <end position="32"/>
    </location>
</feature>
<name>D6YWT4_WADCW</name>
<gene>
    <name evidence="2" type="ordered locus">wcw_1238</name>
</gene>
<protein>
    <submittedName>
        <fullName evidence="2">Uncharacterized protein</fullName>
    </submittedName>
</protein>
<reference evidence="2 3" key="1">
    <citation type="journal article" date="2010" name="PLoS ONE">
        <title>The Waddlia genome: a window into chlamydial biology.</title>
        <authorList>
            <person name="Bertelli C."/>
            <person name="Collyn F."/>
            <person name="Croxatto A."/>
            <person name="Ruckert C."/>
            <person name="Polkinghorne A."/>
            <person name="Kebbi-Beghdadi C."/>
            <person name="Goesmann A."/>
            <person name="Vaughan L."/>
            <person name="Greub G."/>
        </authorList>
    </citation>
    <scope>NUCLEOTIDE SEQUENCE [LARGE SCALE GENOMIC DNA]</scope>
    <source>
        <strain evidence="3">ATCC VR-1470 / WSU 86-1044</strain>
    </source>
</reference>
<proteinExistence type="predicted"/>
<dbReference type="Proteomes" id="UP000001505">
    <property type="component" value="Chromosome"/>
</dbReference>
<dbReference type="STRING" id="716544.wcw_1238"/>
<feature type="compositionally biased region" description="Polar residues" evidence="1">
    <location>
        <begin position="21"/>
        <end position="32"/>
    </location>
</feature>
<keyword evidence="3" id="KW-1185">Reference proteome</keyword>
<evidence type="ECO:0000256" key="1">
    <source>
        <dbReference type="SAM" id="MobiDB-lite"/>
    </source>
</evidence>
<accession>D6YWT4</accession>
<sequence length="543" mass="60196">MDINLSSSGSQKNENSKKIEAQQSLRKAETANCSAEASAELDVLENSPASKISKVAEAKKPLLPEADPSSNRLDLFKLLSEETRQLLESLLSSSKSGAVNSKQFLDMLAKMIPLSMTLIQGNGKSDVDTPQNLSETLASMVNEMEAILQKHSDSSTLSIESKSLLQNLANQLKTIEVNRFEPMIKELIVLSGKTINTAEHQLLVKQLVEEQALPEKWLSEPQIPAKALKQALTLIQQETVNVTHPTVQTLVQMSRLFTTVQAFPIEQRAQVIQLMMRTQGLFSTTVSQGVLGPNTQQLTKDLSTFLISITQAIGVIPDNQEIADAGSQYLSRVLGELILTGAILGRMVIDKGDGKAMELNEALHIGQEQMRASRDLGIIDLVPFSFLAFFAPFEQMGGDKSKAKKEAMNALMKFIRTFMSLLFMLTAIYTGGKKIGNHGVELMLEANADYLRSCIANLIFCLKKLDELYGVNVTHPIQRCGRAKTALDQKNYDEFWDHIFGFFTEKGSLFHFLEEVGQLDPLYESIHALLKESGMEHLTLMRM</sequence>
<evidence type="ECO:0000313" key="2">
    <source>
        <dbReference type="EMBL" id="ADI38595.1"/>
    </source>
</evidence>
<feature type="compositionally biased region" description="Polar residues" evidence="1">
    <location>
        <begin position="1"/>
        <end position="13"/>
    </location>
</feature>
<dbReference type="EMBL" id="CP001928">
    <property type="protein sequence ID" value="ADI38595.1"/>
    <property type="molecule type" value="Genomic_DNA"/>
</dbReference>
<dbReference type="HOGENOM" id="CLU_501468_0_0_0"/>
<dbReference type="KEGG" id="wch:wcw_1238"/>
<organism evidence="2 3">
    <name type="scientific">Waddlia chondrophila (strain ATCC VR-1470 / WSU 86-1044)</name>
    <dbReference type="NCBI Taxonomy" id="716544"/>
    <lineage>
        <taxon>Bacteria</taxon>
        <taxon>Pseudomonadati</taxon>
        <taxon>Chlamydiota</taxon>
        <taxon>Chlamydiia</taxon>
        <taxon>Parachlamydiales</taxon>
        <taxon>Waddliaceae</taxon>
        <taxon>Waddlia</taxon>
    </lineage>
</organism>
<evidence type="ECO:0000313" key="3">
    <source>
        <dbReference type="Proteomes" id="UP000001505"/>
    </source>
</evidence>
<dbReference type="RefSeq" id="WP_013182307.1">
    <property type="nucleotide sequence ID" value="NC_014225.1"/>
</dbReference>